<dbReference type="InterPro" id="IPR000292">
    <property type="entry name" value="For/NO2_transpt"/>
</dbReference>
<dbReference type="RefSeq" id="WP_202653744.1">
    <property type="nucleotide sequence ID" value="NZ_JAESWB010000168.1"/>
</dbReference>
<dbReference type="Gene3D" id="1.20.1080.10">
    <property type="entry name" value="Glycerol uptake facilitator protein"/>
    <property type="match status" value="1"/>
</dbReference>
<comment type="similarity">
    <text evidence="5">Belongs to the FNT transporter (TC 1.A.16) family.</text>
</comment>
<dbReference type="Proteomes" id="UP000623967">
    <property type="component" value="Unassembled WGS sequence"/>
</dbReference>
<evidence type="ECO:0000256" key="3">
    <source>
        <dbReference type="ARBA" id="ARBA00022989"/>
    </source>
</evidence>
<dbReference type="PANTHER" id="PTHR30520:SF6">
    <property type="entry name" value="FORMATE_NITRATE FAMILY TRANSPORTER (EUROFUNG)"/>
    <property type="match status" value="1"/>
</dbReference>
<dbReference type="InterPro" id="IPR023271">
    <property type="entry name" value="Aquaporin-like"/>
</dbReference>
<evidence type="ECO:0000256" key="1">
    <source>
        <dbReference type="ARBA" id="ARBA00004141"/>
    </source>
</evidence>
<evidence type="ECO:0000256" key="2">
    <source>
        <dbReference type="ARBA" id="ARBA00022692"/>
    </source>
</evidence>
<dbReference type="Pfam" id="PF01226">
    <property type="entry name" value="Form_Nir_trans"/>
    <property type="match status" value="1"/>
</dbReference>
<keyword evidence="4 6" id="KW-0472">Membrane</keyword>
<evidence type="ECO:0000256" key="4">
    <source>
        <dbReference type="ARBA" id="ARBA00023136"/>
    </source>
</evidence>
<gene>
    <name evidence="7" type="ORF">JK635_09680</name>
</gene>
<reference evidence="7 8" key="1">
    <citation type="submission" date="2021-01" db="EMBL/GenBank/DDBJ databases">
        <title>Genome public.</title>
        <authorList>
            <person name="Liu C."/>
            <person name="Sun Q."/>
        </authorList>
    </citation>
    <scope>NUCLEOTIDE SEQUENCE [LARGE SCALE GENOMIC DNA]</scope>
    <source>
        <strain evidence="7 8">YIM B02564</strain>
    </source>
</reference>
<dbReference type="InterPro" id="IPR024002">
    <property type="entry name" value="For/NO2_transpt_CS"/>
</dbReference>
<dbReference type="EMBL" id="JAESWB010000168">
    <property type="protein sequence ID" value="MBL4952479.1"/>
    <property type="molecule type" value="Genomic_DNA"/>
</dbReference>
<evidence type="ECO:0000256" key="6">
    <source>
        <dbReference type="SAM" id="Phobius"/>
    </source>
</evidence>
<comment type="subcellular location">
    <subcellularLocation>
        <location evidence="1">Membrane</location>
        <topology evidence="1">Multi-pass membrane protein</topology>
    </subcellularLocation>
</comment>
<keyword evidence="2 6" id="KW-0812">Transmembrane</keyword>
<feature type="transmembrane region" description="Helical" evidence="6">
    <location>
        <begin position="188"/>
        <end position="217"/>
    </location>
</feature>
<evidence type="ECO:0000313" key="7">
    <source>
        <dbReference type="EMBL" id="MBL4952479.1"/>
    </source>
</evidence>
<proteinExistence type="inferred from homology"/>
<evidence type="ECO:0000256" key="5">
    <source>
        <dbReference type="ARBA" id="ARBA00049660"/>
    </source>
</evidence>
<sequence length="278" mass="30338">MNGCSPDEILNVTVKKGIEKSQMSYKKIMILAFLGGAFIALGYLAYIRVAGNMPHEWGSLPHLIGASVFPIGLILILLGGGELITGNMMVVGTAWFARKVSFVNLAINWLLVTFFNLLGAIFVAYLFGHVIGLTEGVFTEKTVMTAQAKVDASFIQAFISGIGCNWLVGISVWLSLGAKDFAGKILAIWFPVMIFVLIGFQHVVANFFVIPAAIFLGKLTWIDFLFNVIPVWLGNAAGGAILVGGLYSLAYYQKNDEEQRVSSTEEKFFHQAISKRAN</sequence>
<keyword evidence="3 6" id="KW-1133">Transmembrane helix</keyword>
<name>A0ABS1TMC1_9BACI</name>
<dbReference type="PROSITE" id="PS01005">
    <property type="entry name" value="FORMATE_NITRITE_TP_1"/>
    <property type="match status" value="1"/>
</dbReference>
<comment type="caution">
    <text evidence="7">The sequence shown here is derived from an EMBL/GenBank/DDBJ whole genome shotgun (WGS) entry which is preliminary data.</text>
</comment>
<dbReference type="PANTHER" id="PTHR30520">
    <property type="entry name" value="FORMATE TRANSPORTER-RELATED"/>
    <property type="match status" value="1"/>
</dbReference>
<organism evidence="7 8">
    <name type="scientific">Neobacillus paridis</name>
    <dbReference type="NCBI Taxonomy" id="2803862"/>
    <lineage>
        <taxon>Bacteria</taxon>
        <taxon>Bacillati</taxon>
        <taxon>Bacillota</taxon>
        <taxon>Bacilli</taxon>
        <taxon>Bacillales</taxon>
        <taxon>Bacillaceae</taxon>
        <taxon>Neobacillus</taxon>
    </lineage>
</organism>
<evidence type="ECO:0000313" key="8">
    <source>
        <dbReference type="Proteomes" id="UP000623967"/>
    </source>
</evidence>
<feature type="transmembrane region" description="Helical" evidence="6">
    <location>
        <begin position="109"/>
        <end position="134"/>
    </location>
</feature>
<feature type="transmembrane region" description="Helical" evidence="6">
    <location>
        <begin position="69"/>
        <end position="97"/>
    </location>
</feature>
<feature type="transmembrane region" description="Helical" evidence="6">
    <location>
        <begin position="229"/>
        <end position="252"/>
    </location>
</feature>
<protein>
    <submittedName>
        <fullName evidence="7">Formate/nitrite transporter family protein</fullName>
    </submittedName>
</protein>
<accession>A0ABS1TMC1</accession>
<feature type="transmembrane region" description="Helical" evidence="6">
    <location>
        <begin position="28"/>
        <end position="49"/>
    </location>
</feature>
<keyword evidence="8" id="KW-1185">Reference proteome</keyword>
<feature type="transmembrane region" description="Helical" evidence="6">
    <location>
        <begin position="154"/>
        <end position="176"/>
    </location>
</feature>